<dbReference type="PANTHER" id="PTHR31605">
    <property type="entry name" value="GLYCEROL-3-PHOSPHATE O-ACYLTRANSFERASE 1"/>
    <property type="match status" value="1"/>
</dbReference>
<dbReference type="Proteomes" id="UP000837803">
    <property type="component" value="Unassembled WGS sequence"/>
</dbReference>
<dbReference type="EMBL" id="CAKLPZ010000001">
    <property type="protein sequence ID" value="CAH1000104.1"/>
    <property type="molecule type" value="Genomic_DNA"/>
</dbReference>
<keyword evidence="4" id="KW-1185">Reference proteome</keyword>
<name>A0ABM9AZP7_9BACT</name>
<keyword evidence="1" id="KW-1133">Transmembrane helix</keyword>
<keyword evidence="1" id="KW-0472">Membrane</keyword>
<accession>A0ABM9AZP7</accession>
<evidence type="ECO:0000259" key="2">
    <source>
        <dbReference type="SMART" id="SM00563"/>
    </source>
</evidence>
<reference evidence="3" key="1">
    <citation type="submission" date="2021-12" db="EMBL/GenBank/DDBJ databases">
        <authorList>
            <person name="Rodrigo-Torres L."/>
            <person name="Arahal R. D."/>
            <person name="Lucena T."/>
        </authorList>
    </citation>
    <scope>NUCLEOTIDE SEQUENCE</scope>
    <source>
        <strain evidence="3">CECT 8419</strain>
    </source>
</reference>
<dbReference type="SMART" id="SM00563">
    <property type="entry name" value="PlsC"/>
    <property type="match status" value="1"/>
</dbReference>
<dbReference type="RefSeq" id="WP_238750169.1">
    <property type="nucleotide sequence ID" value="NZ_CAKLPZ010000001.1"/>
</dbReference>
<protein>
    <recommendedName>
        <fullName evidence="2">Phospholipid/glycerol acyltransferase domain-containing protein</fullName>
    </recommendedName>
</protein>
<keyword evidence="1" id="KW-0812">Transmembrane</keyword>
<evidence type="ECO:0000313" key="4">
    <source>
        <dbReference type="Proteomes" id="UP000837803"/>
    </source>
</evidence>
<gene>
    <name evidence="3" type="ORF">LEM8419_01261</name>
</gene>
<dbReference type="CDD" id="cd07992">
    <property type="entry name" value="LPLAT_AAK14816-like"/>
    <property type="match status" value="1"/>
</dbReference>
<dbReference type="InterPro" id="IPR052744">
    <property type="entry name" value="GPAT/DAPAT"/>
</dbReference>
<sequence>MIYHLVRPVARYVLRYYYRNIDLTGLENIPQNAAVILAANHPTAFIEPCLLACFQPRPLHFLARGDLYKNRVASWLLRALQILPVYRLKDGGYQQLTRNYATFQECYDVLSQQQALMILAEGSCVHEKRLRPLRKGTARIALGALDRDPSLKEVYIVPIGVNFTAAERVRSDVMIRCGKAIHARQFMQAYLANEARGIHALTEALTSALSELVIQLPNAATDTNYEAALQAVQSVVLGRSARGVTTSGAALDLSLRTVRRYDPMDQRIPDFNAQLRSEGLHPQDVLAATEDTTSSPRLLLPAALLLLPQLPLWGLAELIARTGPKTIEFYSPVRFAVVAVGTLLYVPLVLLLPWYAAVYLLASAATTTWCITQVEEWLAWTRAKRARRLGRKPYDKLRTLVSHLIK</sequence>
<evidence type="ECO:0000313" key="3">
    <source>
        <dbReference type="EMBL" id="CAH1000104.1"/>
    </source>
</evidence>
<dbReference type="SUPFAM" id="SSF69593">
    <property type="entry name" value="Glycerol-3-phosphate (1)-acyltransferase"/>
    <property type="match status" value="1"/>
</dbReference>
<dbReference type="Pfam" id="PF01553">
    <property type="entry name" value="Acyltransferase"/>
    <property type="match status" value="1"/>
</dbReference>
<evidence type="ECO:0000256" key="1">
    <source>
        <dbReference type="SAM" id="Phobius"/>
    </source>
</evidence>
<dbReference type="PANTHER" id="PTHR31605:SF0">
    <property type="entry name" value="GLYCEROL-3-PHOSPHATE O-ACYLTRANSFERASE 1"/>
    <property type="match status" value="1"/>
</dbReference>
<dbReference type="InterPro" id="IPR002123">
    <property type="entry name" value="Plipid/glycerol_acylTrfase"/>
</dbReference>
<feature type="domain" description="Phospholipid/glycerol acyltransferase" evidence="2">
    <location>
        <begin position="35"/>
        <end position="164"/>
    </location>
</feature>
<comment type="caution">
    <text evidence="3">The sequence shown here is derived from an EMBL/GenBank/DDBJ whole genome shotgun (WGS) entry which is preliminary data.</text>
</comment>
<feature type="transmembrane region" description="Helical" evidence="1">
    <location>
        <begin position="332"/>
        <end position="352"/>
    </location>
</feature>
<proteinExistence type="predicted"/>
<organism evidence="3 4">
    <name type="scientific">Neolewinella maritima</name>
    <dbReference type="NCBI Taxonomy" id="1383882"/>
    <lineage>
        <taxon>Bacteria</taxon>
        <taxon>Pseudomonadati</taxon>
        <taxon>Bacteroidota</taxon>
        <taxon>Saprospiria</taxon>
        <taxon>Saprospirales</taxon>
        <taxon>Lewinellaceae</taxon>
        <taxon>Neolewinella</taxon>
    </lineage>
</organism>